<dbReference type="PANTHER" id="PTHR43298:SF2">
    <property type="entry name" value="FMN_FAD EXPORTER YEEO-RELATED"/>
    <property type="match status" value="1"/>
</dbReference>
<dbReference type="InterPro" id="IPR050222">
    <property type="entry name" value="MATE_MdtK"/>
</dbReference>
<feature type="transmembrane region" description="Helical" evidence="13">
    <location>
        <begin position="186"/>
        <end position="206"/>
    </location>
</feature>
<evidence type="ECO:0000256" key="1">
    <source>
        <dbReference type="ARBA" id="ARBA00003408"/>
    </source>
</evidence>
<dbReference type="AlphaFoldDB" id="A0A974BKV6"/>
<dbReference type="CDD" id="cd13137">
    <property type="entry name" value="MATE_NorM_like"/>
    <property type="match status" value="1"/>
</dbReference>
<proteinExistence type="inferred from homology"/>
<evidence type="ECO:0000256" key="13">
    <source>
        <dbReference type="SAM" id="Phobius"/>
    </source>
</evidence>
<evidence type="ECO:0000256" key="11">
    <source>
        <dbReference type="ARBA" id="ARBA00023136"/>
    </source>
</evidence>
<keyword evidence="15" id="KW-1185">Reference proteome</keyword>
<keyword evidence="6" id="KW-0050">Antiport</keyword>
<name>A0A974BKV6_SEDHY</name>
<dbReference type="GO" id="GO:0005886">
    <property type="term" value="C:plasma membrane"/>
    <property type="evidence" value="ECO:0007669"/>
    <property type="project" value="UniProtKB-SubCell"/>
</dbReference>
<dbReference type="RefSeq" id="WP_179238430.1">
    <property type="nucleotide sequence ID" value="NZ_JACBNQ010000012.1"/>
</dbReference>
<evidence type="ECO:0000256" key="9">
    <source>
        <dbReference type="ARBA" id="ARBA00022989"/>
    </source>
</evidence>
<gene>
    <name evidence="14" type="ORF">HZF24_11320</name>
</gene>
<dbReference type="Proteomes" id="UP000611629">
    <property type="component" value="Unassembled WGS sequence"/>
</dbReference>
<feature type="transmembrane region" description="Helical" evidence="13">
    <location>
        <begin position="294"/>
        <end position="322"/>
    </location>
</feature>
<evidence type="ECO:0000256" key="4">
    <source>
        <dbReference type="ARBA" id="ARBA00020268"/>
    </source>
</evidence>
<feature type="transmembrane region" description="Helical" evidence="13">
    <location>
        <begin position="153"/>
        <end position="174"/>
    </location>
</feature>
<comment type="function">
    <text evidence="1">Multidrug efflux pump.</text>
</comment>
<evidence type="ECO:0000256" key="5">
    <source>
        <dbReference type="ARBA" id="ARBA00022448"/>
    </source>
</evidence>
<evidence type="ECO:0000313" key="14">
    <source>
        <dbReference type="EMBL" id="NYB74726.1"/>
    </source>
</evidence>
<sequence>MTKFLGRIYSNKFMVRQDQIVGDIPSDKEVYKNAIEVAWPSAIEAVLVQLISSADLIMVGSLGAAAISAVGITTQPRLILLAVIFSLNIGVTAVVARRKGEDNREDANKALRQSLVICGFLSLILSVLGIIYARPLIVFAGAQEEVVEIAVTYFRIICVGNFFTSLSLTINAAQRGAGNTKISMKTNIAANLVNLFFNFLLIKGHLGFPELGVTGAAIATAIGNTVGFLLSLKSITFAHEFLELRKKQSWKLEKEIISSVLGISSSAFVEQVFMRVGFFTTNKLVAGLGMISYATHQICVNIMSISFAFGDGLGIAASALVGQSLGAKRSDLATIYGKSLQRIALTVGLIFVFIFLFGGSFLVSLFTDDAAVIAAGAAIMLTIAATAPIQSSNVVVGGILRGAGDTKFVAITSFLSIGLVRPGATWLFCYPLGFGLIGAWFAFGTDQVLRLFINYMRFLKGSWTKIKV</sequence>
<reference evidence="14" key="1">
    <citation type="submission" date="2020-07" db="EMBL/GenBank/DDBJ databases">
        <title>Genomic analysis of a strain of Sedimentibacter Hydroxybenzoicus DSM7310.</title>
        <authorList>
            <person name="Ma S."/>
        </authorList>
    </citation>
    <scope>NUCLEOTIDE SEQUENCE</scope>
    <source>
        <strain evidence="14">DSM 7310</strain>
    </source>
</reference>
<dbReference type="Pfam" id="PF01554">
    <property type="entry name" value="MatE"/>
    <property type="match status" value="2"/>
</dbReference>
<dbReference type="GO" id="GO:0042910">
    <property type="term" value="F:xenobiotic transmembrane transporter activity"/>
    <property type="evidence" value="ECO:0007669"/>
    <property type="project" value="InterPro"/>
</dbReference>
<feature type="transmembrane region" description="Helical" evidence="13">
    <location>
        <begin position="343"/>
        <end position="366"/>
    </location>
</feature>
<feature type="transmembrane region" description="Helical" evidence="13">
    <location>
        <begin position="50"/>
        <end position="72"/>
    </location>
</feature>
<evidence type="ECO:0000256" key="7">
    <source>
        <dbReference type="ARBA" id="ARBA00022475"/>
    </source>
</evidence>
<keyword evidence="7" id="KW-1003">Cell membrane</keyword>
<keyword evidence="5" id="KW-0813">Transport</keyword>
<feature type="transmembrane region" description="Helical" evidence="13">
    <location>
        <begin position="372"/>
        <end position="396"/>
    </location>
</feature>
<organism evidence="14 15">
    <name type="scientific">Sedimentibacter hydroxybenzoicus DSM 7310</name>
    <dbReference type="NCBI Taxonomy" id="1123245"/>
    <lineage>
        <taxon>Bacteria</taxon>
        <taxon>Bacillati</taxon>
        <taxon>Bacillota</taxon>
        <taxon>Tissierellia</taxon>
        <taxon>Sedimentibacter</taxon>
    </lineage>
</organism>
<keyword evidence="10" id="KW-0406">Ion transport</keyword>
<evidence type="ECO:0000256" key="2">
    <source>
        <dbReference type="ARBA" id="ARBA00004651"/>
    </source>
</evidence>
<dbReference type="GO" id="GO:0015297">
    <property type="term" value="F:antiporter activity"/>
    <property type="evidence" value="ECO:0007669"/>
    <property type="project" value="UniProtKB-KW"/>
</dbReference>
<feature type="transmembrane region" description="Helical" evidence="13">
    <location>
        <begin position="115"/>
        <end position="133"/>
    </location>
</feature>
<evidence type="ECO:0000256" key="12">
    <source>
        <dbReference type="ARBA" id="ARBA00031636"/>
    </source>
</evidence>
<dbReference type="PIRSF" id="PIRSF006603">
    <property type="entry name" value="DinF"/>
    <property type="match status" value="1"/>
</dbReference>
<feature type="transmembrane region" description="Helical" evidence="13">
    <location>
        <begin position="78"/>
        <end position="95"/>
    </location>
</feature>
<dbReference type="EMBL" id="JACBNQ010000012">
    <property type="protein sequence ID" value="NYB74726.1"/>
    <property type="molecule type" value="Genomic_DNA"/>
</dbReference>
<dbReference type="PANTHER" id="PTHR43298">
    <property type="entry name" value="MULTIDRUG RESISTANCE PROTEIN NORM-RELATED"/>
    <property type="match status" value="1"/>
</dbReference>
<dbReference type="InterPro" id="IPR048279">
    <property type="entry name" value="MdtK-like"/>
</dbReference>
<accession>A0A974BKV6</accession>
<evidence type="ECO:0000256" key="10">
    <source>
        <dbReference type="ARBA" id="ARBA00023065"/>
    </source>
</evidence>
<comment type="similarity">
    <text evidence="3">Belongs to the multi antimicrobial extrusion (MATE) (TC 2.A.66.1) family.</text>
</comment>
<keyword evidence="8 13" id="KW-0812">Transmembrane</keyword>
<keyword evidence="9 13" id="KW-1133">Transmembrane helix</keyword>
<dbReference type="InterPro" id="IPR002528">
    <property type="entry name" value="MATE_fam"/>
</dbReference>
<comment type="subcellular location">
    <subcellularLocation>
        <location evidence="2">Cell membrane</location>
        <topology evidence="2">Multi-pass membrane protein</topology>
    </subcellularLocation>
</comment>
<dbReference type="NCBIfam" id="TIGR00797">
    <property type="entry name" value="matE"/>
    <property type="match status" value="1"/>
</dbReference>
<dbReference type="GO" id="GO:0006811">
    <property type="term" value="P:monoatomic ion transport"/>
    <property type="evidence" value="ECO:0007669"/>
    <property type="project" value="UniProtKB-KW"/>
</dbReference>
<evidence type="ECO:0000256" key="3">
    <source>
        <dbReference type="ARBA" id="ARBA00010199"/>
    </source>
</evidence>
<evidence type="ECO:0000256" key="8">
    <source>
        <dbReference type="ARBA" id="ARBA00022692"/>
    </source>
</evidence>
<keyword evidence="11 13" id="KW-0472">Membrane</keyword>
<evidence type="ECO:0000313" key="15">
    <source>
        <dbReference type="Proteomes" id="UP000611629"/>
    </source>
</evidence>
<comment type="caution">
    <text evidence="14">The sequence shown here is derived from an EMBL/GenBank/DDBJ whole genome shotgun (WGS) entry which is preliminary data.</text>
</comment>
<protein>
    <recommendedName>
        <fullName evidence="4">Probable multidrug resistance protein NorM</fullName>
    </recommendedName>
    <alternativeName>
        <fullName evidence="12">Multidrug-efflux transporter</fullName>
    </alternativeName>
</protein>
<feature type="transmembrane region" description="Helical" evidence="13">
    <location>
        <begin position="212"/>
        <end position="235"/>
    </location>
</feature>
<evidence type="ECO:0000256" key="6">
    <source>
        <dbReference type="ARBA" id="ARBA00022449"/>
    </source>
</evidence>